<organism evidence="2 3">
    <name type="scientific">Capnocytophaga leadbetteri</name>
    <dbReference type="NCBI Taxonomy" id="327575"/>
    <lineage>
        <taxon>Bacteria</taxon>
        <taxon>Pseudomonadati</taxon>
        <taxon>Bacteroidota</taxon>
        <taxon>Flavobacteriia</taxon>
        <taxon>Flavobacteriales</taxon>
        <taxon>Flavobacteriaceae</taxon>
        <taxon>Capnocytophaga</taxon>
    </lineage>
</organism>
<dbReference type="AlphaFoldDB" id="A0A250F832"/>
<proteinExistence type="predicted"/>
<gene>
    <name evidence="2" type="ORF">CGC53_02355</name>
</gene>
<evidence type="ECO:0000313" key="2">
    <source>
        <dbReference type="EMBL" id="ATA81271.1"/>
    </source>
</evidence>
<dbReference type="RefSeq" id="WP_095913162.1">
    <property type="nucleotide sequence ID" value="NZ_CAUUPF010000010.1"/>
</dbReference>
<dbReference type="Pfam" id="PF14064">
    <property type="entry name" value="HmuY"/>
    <property type="match status" value="1"/>
</dbReference>
<dbReference type="Proteomes" id="UP000217276">
    <property type="component" value="Chromosome"/>
</dbReference>
<accession>A0A250F832</accession>
<keyword evidence="1" id="KW-0732">Signal</keyword>
<keyword evidence="3" id="KW-1185">Reference proteome</keyword>
<dbReference type="PROSITE" id="PS51257">
    <property type="entry name" value="PROKAR_LIPOPROTEIN"/>
    <property type="match status" value="1"/>
</dbReference>
<evidence type="ECO:0000313" key="3">
    <source>
        <dbReference type="Proteomes" id="UP000217276"/>
    </source>
</evidence>
<evidence type="ECO:0008006" key="4">
    <source>
        <dbReference type="Google" id="ProtNLM"/>
    </source>
</evidence>
<protein>
    <recommendedName>
        <fullName evidence="4">Heme-binding HmuY-like protein</fullName>
    </recommendedName>
</protein>
<name>A0A250F832_9FLAO</name>
<feature type="signal peptide" evidence="1">
    <location>
        <begin position="1"/>
        <end position="20"/>
    </location>
</feature>
<reference evidence="3" key="1">
    <citation type="submission" date="2017-06" db="EMBL/GenBank/DDBJ databases">
        <title>Capnocytophaga spp. assemblies.</title>
        <authorList>
            <person name="Gulvik C.A."/>
        </authorList>
    </citation>
    <scope>NUCLEOTIDE SEQUENCE [LARGE SCALE GENOMIC DNA]</scope>
    <source>
        <strain evidence="3">H6253</strain>
    </source>
</reference>
<dbReference type="CDD" id="cd12105">
    <property type="entry name" value="HmuY"/>
    <property type="match status" value="1"/>
</dbReference>
<feature type="chain" id="PRO_5012738583" description="Heme-binding HmuY-like protein" evidence="1">
    <location>
        <begin position="21"/>
        <end position="207"/>
    </location>
</feature>
<dbReference type="EMBL" id="CP022384">
    <property type="protein sequence ID" value="ATA81271.1"/>
    <property type="molecule type" value="Genomic_DNA"/>
</dbReference>
<dbReference type="InterPro" id="IPR025921">
    <property type="entry name" value="HmuY"/>
</dbReference>
<sequence>MKIKLLLSVLVIAFTLTSCSKEDETPKLPANVKSVSNLDVNGKWVTFSFEKGVSTVATPTTTSLDWDIAFNGYLVKLNGGTSGEGRAAALNTKSTDFASISKVPEGQFVVDTEQQVLLGYPNTKTATISLSKPMTGGFGVEEGIIHIAPENMGPTKYPSVYRPTKWVYILKRTNGKYVKFQLTDCYNEKAKAVYLTFQYQLSDDGNF</sequence>
<evidence type="ECO:0000256" key="1">
    <source>
        <dbReference type="SAM" id="SignalP"/>
    </source>
</evidence>
<dbReference type="KEGG" id="clk:CGC53_02355"/>